<feature type="transmembrane region" description="Helical" evidence="13">
    <location>
        <begin position="12"/>
        <end position="30"/>
    </location>
</feature>
<comment type="subcellular location">
    <subcellularLocation>
        <location evidence="2">Cell membrane</location>
        <topology evidence="2">Multi-pass membrane protein</topology>
    </subcellularLocation>
</comment>
<evidence type="ECO:0000256" key="12">
    <source>
        <dbReference type="ARBA" id="ARBA00023136"/>
    </source>
</evidence>
<dbReference type="EMBL" id="MEZY01000038">
    <property type="protein sequence ID" value="OGD63137.1"/>
    <property type="molecule type" value="Genomic_DNA"/>
</dbReference>
<gene>
    <name evidence="15" type="ORF">A2215_01585</name>
</gene>
<keyword evidence="4" id="KW-1003">Cell membrane</keyword>
<evidence type="ECO:0000256" key="9">
    <source>
        <dbReference type="ARBA" id="ARBA00022833"/>
    </source>
</evidence>
<keyword evidence="9" id="KW-0862">Zinc</keyword>
<evidence type="ECO:0000256" key="1">
    <source>
        <dbReference type="ARBA" id="ARBA00001947"/>
    </source>
</evidence>
<dbReference type="PANTHER" id="PTHR35864">
    <property type="entry name" value="ZINC METALLOPROTEASE MJ0611-RELATED"/>
    <property type="match status" value="1"/>
</dbReference>
<keyword evidence="5" id="KW-0645">Protease</keyword>
<feature type="transmembrane region" description="Helical" evidence="13">
    <location>
        <begin position="51"/>
        <end position="70"/>
    </location>
</feature>
<evidence type="ECO:0000256" key="10">
    <source>
        <dbReference type="ARBA" id="ARBA00022989"/>
    </source>
</evidence>
<evidence type="ECO:0000313" key="16">
    <source>
        <dbReference type="Proteomes" id="UP000178583"/>
    </source>
</evidence>
<name>A0A1F5E6V2_9BACT</name>
<evidence type="ECO:0000313" key="15">
    <source>
        <dbReference type="EMBL" id="OGD63137.1"/>
    </source>
</evidence>
<keyword evidence="8" id="KW-0378">Hydrolase</keyword>
<evidence type="ECO:0000256" key="4">
    <source>
        <dbReference type="ARBA" id="ARBA00022475"/>
    </source>
</evidence>
<dbReference type="GO" id="GO:0006508">
    <property type="term" value="P:proteolysis"/>
    <property type="evidence" value="ECO:0007669"/>
    <property type="project" value="UniProtKB-KW"/>
</dbReference>
<keyword evidence="7" id="KW-0479">Metal-binding</keyword>
<dbReference type="Proteomes" id="UP000178583">
    <property type="component" value="Unassembled WGS sequence"/>
</dbReference>
<evidence type="ECO:0000256" key="11">
    <source>
        <dbReference type="ARBA" id="ARBA00023049"/>
    </source>
</evidence>
<keyword evidence="12 13" id="KW-0472">Membrane</keyword>
<dbReference type="GO" id="GO:0005886">
    <property type="term" value="C:plasma membrane"/>
    <property type="evidence" value="ECO:0007669"/>
    <property type="project" value="UniProtKB-SubCell"/>
</dbReference>
<evidence type="ECO:0000259" key="14">
    <source>
        <dbReference type="Pfam" id="PF02163"/>
    </source>
</evidence>
<dbReference type="Pfam" id="PF02163">
    <property type="entry name" value="Peptidase_M50"/>
    <property type="match status" value="1"/>
</dbReference>
<sequence length="215" mass="23810">MLLLSLIQSPLTFLAFVVALLLAITVHEYAHAWAAYKSGDDTAKLMGRLTLNPIAHLDPLGTLFLFLVGFGWGKPVPTNPMRYHSKSSEIYVALAGIVTNILVAFILAIPIRIALLTGHTIDSSQVLSFLSIMVDINLVLAAFNILPVPPLDGSHIVEYFLDYRAKITYQRIGPMILFGIILLDRLSSYSILYAVMEPIIRFLSFLTKGTFSIFL</sequence>
<dbReference type="PANTHER" id="PTHR35864:SF1">
    <property type="entry name" value="ZINC METALLOPROTEASE YWHC-RELATED"/>
    <property type="match status" value="1"/>
</dbReference>
<dbReference type="AlphaFoldDB" id="A0A1F5E6V2"/>
<keyword evidence="10 13" id="KW-1133">Transmembrane helix</keyword>
<dbReference type="InterPro" id="IPR008915">
    <property type="entry name" value="Peptidase_M50"/>
</dbReference>
<dbReference type="CDD" id="cd06158">
    <property type="entry name" value="S2P-M50_like_1"/>
    <property type="match status" value="1"/>
</dbReference>
<proteinExistence type="inferred from homology"/>
<feature type="transmembrane region" description="Helical" evidence="13">
    <location>
        <begin position="90"/>
        <end position="115"/>
    </location>
</feature>
<feature type="transmembrane region" description="Helical" evidence="13">
    <location>
        <begin position="172"/>
        <end position="195"/>
    </location>
</feature>
<keyword evidence="11" id="KW-0482">Metalloprotease</keyword>
<evidence type="ECO:0000256" key="3">
    <source>
        <dbReference type="ARBA" id="ARBA00007931"/>
    </source>
</evidence>
<evidence type="ECO:0000256" key="2">
    <source>
        <dbReference type="ARBA" id="ARBA00004651"/>
    </source>
</evidence>
<dbReference type="GO" id="GO:0008237">
    <property type="term" value="F:metallopeptidase activity"/>
    <property type="evidence" value="ECO:0007669"/>
    <property type="project" value="UniProtKB-KW"/>
</dbReference>
<evidence type="ECO:0000256" key="13">
    <source>
        <dbReference type="SAM" id="Phobius"/>
    </source>
</evidence>
<feature type="domain" description="Peptidase M50" evidence="14">
    <location>
        <begin position="110"/>
        <end position="176"/>
    </location>
</feature>
<reference evidence="15 16" key="1">
    <citation type="journal article" date="2016" name="Nat. Commun.">
        <title>Thousands of microbial genomes shed light on interconnected biogeochemical processes in an aquifer system.</title>
        <authorList>
            <person name="Anantharaman K."/>
            <person name="Brown C.T."/>
            <person name="Hug L.A."/>
            <person name="Sharon I."/>
            <person name="Castelle C.J."/>
            <person name="Probst A.J."/>
            <person name="Thomas B.C."/>
            <person name="Singh A."/>
            <person name="Wilkins M.J."/>
            <person name="Karaoz U."/>
            <person name="Brodie E.L."/>
            <person name="Williams K.H."/>
            <person name="Hubbard S.S."/>
            <person name="Banfield J.F."/>
        </authorList>
    </citation>
    <scope>NUCLEOTIDE SEQUENCE [LARGE SCALE GENOMIC DNA]</scope>
</reference>
<dbReference type="InterPro" id="IPR044537">
    <property type="entry name" value="Rip2-like"/>
</dbReference>
<comment type="caution">
    <text evidence="15">The sequence shown here is derived from an EMBL/GenBank/DDBJ whole genome shotgun (WGS) entry which is preliminary data.</text>
</comment>
<evidence type="ECO:0000256" key="5">
    <source>
        <dbReference type="ARBA" id="ARBA00022670"/>
    </source>
</evidence>
<comment type="cofactor">
    <cofactor evidence="1">
        <name>Zn(2+)</name>
        <dbReference type="ChEBI" id="CHEBI:29105"/>
    </cofactor>
</comment>
<protein>
    <recommendedName>
        <fullName evidence="14">Peptidase M50 domain-containing protein</fullName>
    </recommendedName>
</protein>
<accession>A0A1F5E6V2</accession>
<organism evidence="15 16">
    <name type="scientific">Candidatus Berkelbacteria bacterium RIFOXYA2_FULL_43_10</name>
    <dbReference type="NCBI Taxonomy" id="1797472"/>
    <lineage>
        <taxon>Bacteria</taxon>
        <taxon>Candidatus Berkelbacteria</taxon>
    </lineage>
</organism>
<evidence type="ECO:0000256" key="6">
    <source>
        <dbReference type="ARBA" id="ARBA00022692"/>
    </source>
</evidence>
<keyword evidence="6 13" id="KW-0812">Transmembrane</keyword>
<feature type="transmembrane region" description="Helical" evidence="13">
    <location>
        <begin position="127"/>
        <end position="146"/>
    </location>
</feature>
<evidence type="ECO:0000256" key="8">
    <source>
        <dbReference type="ARBA" id="ARBA00022801"/>
    </source>
</evidence>
<dbReference type="InterPro" id="IPR052348">
    <property type="entry name" value="Metallopeptidase_M50B"/>
</dbReference>
<dbReference type="GO" id="GO:0046872">
    <property type="term" value="F:metal ion binding"/>
    <property type="evidence" value="ECO:0007669"/>
    <property type="project" value="UniProtKB-KW"/>
</dbReference>
<comment type="similarity">
    <text evidence="3">Belongs to the peptidase M50B family.</text>
</comment>
<evidence type="ECO:0000256" key="7">
    <source>
        <dbReference type="ARBA" id="ARBA00022723"/>
    </source>
</evidence>